<dbReference type="EMBL" id="CP002100">
    <property type="protein sequence ID" value="ADN50048.1"/>
    <property type="molecule type" value="Genomic_DNA"/>
</dbReference>
<dbReference type="Gene3D" id="3.40.50.300">
    <property type="entry name" value="P-loop containing nucleotide triphosphate hydrolases"/>
    <property type="match status" value="1"/>
</dbReference>
<protein>
    <submittedName>
        <fullName evidence="1">Uncharacterized protein</fullName>
    </submittedName>
</protein>
<reference evidence="2" key="2">
    <citation type="journal article" date="2010" name="Stand. Genomic Sci.">
        <title>Complete genome sequence of Vulcanisaeta distributa type strain (IC-017T).</title>
        <authorList>
            <person name="Mavromatis K."/>
            <person name="Sikorski J."/>
            <person name="Pabst E."/>
            <person name="Teshima H."/>
            <person name="Lapidus A."/>
            <person name="Lucas S."/>
            <person name="Nolan M."/>
            <person name="Glavina Del Rio T."/>
            <person name="Cheng J."/>
            <person name="Bruce D."/>
            <person name="Goodwin L."/>
            <person name="Pitluck S."/>
            <person name="Liolios K."/>
            <person name="Ivanova N."/>
            <person name="Mikhailova N."/>
            <person name="Pati A."/>
            <person name="Chen A."/>
            <person name="Palaniappan K."/>
            <person name="Land M."/>
            <person name="Hauser L."/>
            <person name="Chang Y."/>
            <person name="Jeffries C."/>
            <person name="Rohde M."/>
            <person name="Spring S."/>
            <person name="Goker M."/>
            <person name="Wirth R."/>
            <person name="Woyke T."/>
            <person name="Bristow J."/>
            <person name="Eisen J."/>
            <person name="Markowitz V."/>
            <person name="Hugenholtz P."/>
            <person name="Klenk H."/>
            <person name="Kyrpides N."/>
        </authorList>
    </citation>
    <scope>NUCLEOTIDE SEQUENCE [LARGE SCALE GENOMIC DNA]</scope>
    <source>
        <strain evidence="2">DSM 14429 / JCM 11212 / NBRC 100878 / IC-017</strain>
    </source>
</reference>
<reference evidence="1 2" key="1">
    <citation type="journal article" date="2010" name="Stand. Genomic Sci.">
        <title>Complete genome sequence of Vulcanisaeta distributa type strain (IC-017).</title>
        <authorList>
            <person name="Mavromatis K."/>
            <person name="Sikorski J."/>
            <person name="Pabst E."/>
            <person name="Teshima H."/>
            <person name="Lapidus A."/>
            <person name="Lucas S."/>
            <person name="Nolan M."/>
            <person name="Glavina Del Rio T."/>
            <person name="Cheng J.F."/>
            <person name="Bruce D."/>
            <person name="Goodwin L."/>
            <person name="Pitluck S."/>
            <person name="Liolios K."/>
            <person name="Ivanova N."/>
            <person name="Mikhailova N."/>
            <person name="Pati A."/>
            <person name="Chen A."/>
            <person name="Palaniappan K."/>
            <person name="Land M."/>
            <person name="Hauser L."/>
            <person name="Chang Y.J."/>
            <person name="Jeffries C.D."/>
            <person name="Rohde M."/>
            <person name="Spring S."/>
            <person name="Goker M."/>
            <person name="Wirth R."/>
            <person name="Woyke T."/>
            <person name="Bristow J."/>
            <person name="Eisen J.A."/>
            <person name="Markowitz V."/>
            <person name="Hugenholtz P."/>
            <person name="Klenk H.P."/>
            <person name="Kyrpides N.C."/>
        </authorList>
    </citation>
    <scope>NUCLEOTIDE SEQUENCE [LARGE SCALE GENOMIC DNA]</scope>
    <source>
        <strain evidence="2">DSM 14429 / JCM 11212 / NBRC 100878 / IC-017</strain>
    </source>
</reference>
<proteinExistence type="predicted"/>
<dbReference type="HOGENOM" id="CLU_1302691_0_0_2"/>
<organism evidence="1 2">
    <name type="scientific">Vulcanisaeta distributa (strain DSM 14429 / JCM 11212 / NBRC 100878 / IC-017)</name>
    <dbReference type="NCBI Taxonomy" id="572478"/>
    <lineage>
        <taxon>Archaea</taxon>
        <taxon>Thermoproteota</taxon>
        <taxon>Thermoprotei</taxon>
        <taxon>Thermoproteales</taxon>
        <taxon>Thermoproteaceae</taxon>
        <taxon>Vulcanisaeta</taxon>
    </lineage>
</organism>
<accession>E1QVC1</accession>
<keyword evidence="2" id="KW-1185">Reference proteome</keyword>
<dbReference type="SUPFAM" id="SSF52540">
    <property type="entry name" value="P-loop containing nucleoside triphosphate hydrolases"/>
    <property type="match status" value="1"/>
</dbReference>
<gene>
    <name evidence="1" type="ordered locus">Vdis_0653</name>
</gene>
<dbReference type="InterPro" id="IPR027417">
    <property type="entry name" value="P-loop_NTPase"/>
</dbReference>
<dbReference type="RefSeq" id="WP_013335773.1">
    <property type="nucleotide sequence ID" value="NC_014537.1"/>
</dbReference>
<evidence type="ECO:0000313" key="2">
    <source>
        <dbReference type="Proteomes" id="UP000006681"/>
    </source>
</evidence>
<sequence>MTIITVTSGNVGGVGKTTITLALLMSTKNVAYMDLSPDNRSLSLLLGLNPRVDIIDSVRGGRYMMYVRDGNVVIPIRHREYLELRQLSEIAPGEVQRMLRALEKTLVSKYGVDDLVIDTMSAVNLGLTMGAIEAADKLLIPLTREREELIRRTIPRVGTKHMVYAMNMVRENLRVEGMTVVIPYVEGASNQLEVAERIRNYVRNLMKVVLG</sequence>
<dbReference type="KEGG" id="vdi:Vdis_0653"/>
<dbReference type="Proteomes" id="UP000006681">
    <property type="component" value="Chromosome"/>
</dbReference>
<dbReference type="GeneID" id="9751576"/>
<dbReference type="STRING" id="572478.Vdis_0653"/>
<dbReference type="OrthoDB" id="27514at2157"/>
<name>E1QVC1_VULDI</name>
<dbReference type="eggNOG" id="arCOG00589">
    <property type="taxonomic scope" value="Archaea"/>
</dbReference>
<dbReference type="AlphaFoldDB" id="E1QVC1"/>
<evidence type="ECO:0000313" key="1">
    <source>
        <dbReference type="EMBL" id="ADN50048.1"/>
    </source>
</evidence>